<feature type="transmembrane region" description="Helical" evidence="6">
    <location>
        <begin position="86"/>
        <end position="110"/>
    </location>
</feature>
<feature type="region of interest" description="Disordered" evidence="5">
    <location>
        <begin position="211"/>
        <end position="249"/>
    </location>
</feature>
<reference evidence="7" key="1">
    <citation type="submission" date="2023-08" db="EMBL/GenBank/DDBJ databases">
        <authorList>
            <person name="Audoor S."/>
            <person name="Bilcke G."/>
        </authorList>
    </citation>
    <scope>NUCLEOTIDE SEQUENCE</scope>
</reference>
<comment type="subcellular location">
    <subcellularLocation>
        <location evidence="1">Membrane</location>
        <topology evidence="1">Multi-pass membrane protein</topology>
    </subcellularLocation>
</comment>
<dbReference type="PANTHER" id="PTHR23112">
    <property type="entry name" value="G PROTEIN-COUPLED RECEPTOR 157-RELATED"/>
    <property type="match status" value="1"/>
</dbReference>
<feature type="transmembrane region" description="Helical" evidence="6">
    <location>
        <begin position="316"/>
        <end position="335"/>
    </location>
</feature>
<keyword evidence="2 6" id="KW-0812">Transmembrane</keyword>
<evidence type="ECO:0000256" key="5">
    <source>
        <dbReference type="SAM" id="MobiDB-lite"/>
    </source>
</evidence>
<dbReference type="PANTHER" id="PTHR23112:SF0">
    <property type="entry name" value="TRANSMEMBRANE PROTEIN 116"/>
    <property type="match status" value="1"/>
</dbReference>
<evidence type="ECO:0000256" key="3">
    <source>
        <dbReference type="ARBA" id="ARBA00022989"/>
    </source>
</evidence>
<feature type="transmembrane region" description="Helical" evidence="6">
    <location>
        <begin position="350"/>
        <end position="373"/>
    </location>
</feature>
<feature type="transmembrane region" description="Helical" evidence="6">
    <location>
        <begin position="12"/>
        <end position="31"/>
    </location>
</feature>
<dbReference type="SUPFAM" id="SSF81321">
    <property type="entry name" value="Family A G protein-coupled receptor-like"/>
    <property type="match status" value="1"/>
</dbReference>
<name>A0AAD2FPI5_9STRA</name>
<dbReference type="EMBL" id="CAKOGP040001747">
    <property type="protein sequence ID" value="CAJ1948597.1"/>
    <property type="molecule type" value="Genomic_DNA"/>
</dbReference>
<keyword evidence="8" id="KW-1185">Reference proteome</keyword>
<accession>A0AAD2FPI5</accession>
<evidence type="ECO:0000256" key="1">
    <source>
        <dbReference type="ARBA" id="ARBA00004141"/>
    </source>
</evidence>
<protein>
    <submittedName>
        <fullName evidence="7">Uncharacterized protein</fullName>
    </submittedName>
</protein>
<organism evidence="7 8">
    <name type="scientific">Cylindrotheca closterium</name>
    <dbReference type="NCBI Taxonomy" id="2856"/>
    <lineage>
        <taxon>Eukaryota</taxon>
        <taxon>Sar</taxon>
        <taxon>Stramenopiles</taxon>
        <taxon>Ochrophyta</taxon>
        <taxon>Bacillariophyta</taxon>
        <taxon>Bacillariophyceae</taxon>
        <taxon>Bacillariophycidae</taxon>
        <taxon>Bacillariales</taxon>
        <taxon>Bacillariaceae</taxon>
        <taxon>Cylindrotheca</taxon>
    </lineage>
</organism>
<keyword evidence="3 6" id="KW-1133">Transmembrane helix</keyword>
<sequence length="495" mass="54862">MSDRPLIYMPPPAMQAFLSLIAIPMSFLSIIGSYHIIRHARTGNGHSAYRQIMMVSSVCDIIWSAAFVFQPFLSDNSLEFQHEDELWIWSFGNSASCTFLGAMTQFGLSVKFRVKQATFAKILPFLQGFIILWSIGTAATAAAMKRIHPLGPSPGCWVAGDGFCEGNDCDATVLLGWVIGGIPTILMLVCVVVNNLILYCHVRSTVKKGQRRAMESQMELSRYSSRNSSGKRENPPARIRSIDSSDMSVSSTVSQTGEVQSVQGRLSQKSFISRLGRSDGSVFTTSGASVLHQKNSVLRSSEKQWKRVQEVGKQSFLYVGAYLLSFGWTFIINFLDSQNYEFKENAGNFFLPLLVCQSLLLPSMGFFNFCVYFRPKILTISREYPNESRVWWVRRVIYGNAIKPTPASAARPSALIPGSSIPEEPPATLRLNLGGPVAMSSLARGDSSASSVDKRMSKDDCSVIMEGSMEESSRNNFEARSKELQTSNGQQTRER</sequence>
<feature type="region of interest" description="Disordered" evidence="5">
    <location>
        <begin position="442"/>
        <end position="495"/>
    </location>
</feature>
<evidence type="ECO:0000256" key="2">
    <source>
        <dbReference type="ARBA" id="ARBA00022692"/>
    </source>
</evidence>
<feature type="transmembrane region" description="Helical" evidence="6">
    <location>
        <begin position="177"/>
        <end position="202"/>
    </location>
</feature>
<evidence type="ECO:0000313" key="7">
    <source>
        <dbReference type="EMBL" id="CAJ1948597.1"/>
    </source>
</evidence>
<dbReference type="GO" id="GO:0007189">
    <property type="term" value="P:adenylate cyclase-activating G protein-coupled receptor signaling pathway"/>
    <property type="evidence" value="ECO:0007669"/>
    <property type="project" value="TreeGrafter"/>
</dbReference>
<proteinExistence type="predicted"/>
<feature type="transmembrane region" description="Helical" evidence="6">
    <location>
        <begin position="122"/>
        <end position="144"/>
    </location>
</feature>
<feature type="compositionally biased region" description="Basic and acidic residues" evidence="5">
    <location>
        <begin position="230"/>
        <end position="243"/>
    </location>
</feature>
<dbReference type="Proteomes" id="UP001295423">
    <property type="component" value="Unassembled WGS sequence"/>
</dbReference>
<evidence type="ECO:0000256" key="4">
    <source>
        <dbReference type="ARBA" id="ARBA00023136"/>
    </source>
</evidence>
<comment type="caution">
    <text evidence="7">The sequence shown here is derived from an EMBL/GenBank/DDBJ whole genome shotgun (WGS) entry which is preliminary data.</text>
</comment>
<feature type="compositionally biased region" description="Polar residues" evidence="5">
    <location>
        <begin position="218"/>
        <end position="228"/>
    </location>
</feature>
<dbReference type="GO" id="GO:0004930">
    <property type="term" value="F:G protein-coupled receptor activity"/>
    <property type="evidence" value="ECO:0007669"/>
    <property type="project" value="TreeGrafter"/>
</dbReference>
<feature type="compositionally biased region" description="Basic and acidic residues" evidence="5">
    <location>
        <begin position="452"/>
        <end position="461"/>
    </location>
</feature>
<dbReference type="GO" id="GO:0005886">
    <property type="term" value="C:plasma membrane"/>
    <property type="evidence" value="ECO:0007669"/>
    <property type="project" value="TreeGrafter"/>
</dbReference>
<keyword evidence="4 6" id="KW-0472">Membrane</keyword>
<evidence type="ECO:0000256" key="6">
    <source>
        <dbReference type="SAM" id="Phobius"/>
    </source>
</evidence>
<feature type="compositionally biased region" description="Low complexity" evidence="5">
    <location>
        <begin position="442"/>
        <end position="451"/>
    </location>
</feature>
<feature type="compositionally biased region" description="Polar residues" evidence="5">
    <location>
        <begin position="484"/>
        <end position="495"/>
    </location>
</feature>
<gene>
    <name evidence="7" type="ORF">CYCCA115_LOCUS11696</name>
</gene>
<evidence type="ECO:0000313" key="8">
    <source>
        <dbReference type="Proteomes" id="UP001295423"/>
    </source>
</evidence>
<feature type="transmembrane region" description="Helical" evidence="6">
    <location>
        <begin position="52"/>
        <end position="74"/>
    </location>
</feature>
<dbReference type="AlphaFoldDB" id="A0AAD2FPI5"/>
<feature type="compositionally biased region" description="Basic and acidic residues" evidence="5">
    <location>
        <begin position="471"/>
        <end position="483"/>
    </location>
</feature>